<dbReference type="InterPro" id="IPR011993">
    <property type="entry name" value="PH-like_dom_sf"/>
</dbReference>
<dbReference type="CDD" id="cd13228">
    <property type="entry name" value="PHear_NECAP"/>
    <property type="match status" value="1"/>
</dbReference>
<name>A0A3N4KBB5_9PEZI</name>
<evidence type="ECO:0000256" key="1">
    <source>
        <dbReference type="SAM" id="MobiDB-lite"/>
    </source>
</evidence>
<feature type="region of interest" description="Disordered" evidence="1">
    <location>
        <begin position="179"/>
        <end position="226"/>
    </location>
</feature>
<feature type="domain" description="NECAP PHear" evidence="2">
    <location>
        <begin position="5"/>
        <end position="182"/>
    </location>
</feature>
<keyword evidence="4" id="KW-1185">Reference proteome</keyword>
<dbReference type="Gene3D" id="2.30.29.30">
    <property type="entry name" value="Pleckstrin-homology domain (PH domain)/Phosphotyrosine-binding domain (PTB)"/>
    <property type="match status" value="1"/>
</dbReference>
<dbReference type="FunFam" id="2.30.29.30:FF:000465">
    <property type="entry name" value="Adaptin ear-binding coat-associated protein 2"/>
    <property type="match status" value="1"/>
</dbReference>
<gene>
    <name evidence="3" type="ORF">P167DRAFT_495313</name>
</gene>
<dbReference type="GO" id="GO:0030125">
    <property type="term" value="C:clathrin vesicle coat"/>
    <property type="evidence" value="ECO:0007669"/>
    <property type="project" value="TreeGrafter"/>
</dbReference>
<dbReference type="STRING" id="1392247.A0A3N4KBB5"/>
<evidence type="ECO:0000313" key="4">
    <source>
        <dbReference type="Proteomes" id="UP000277580"/>
    </source>
</evidence>
<evidence type="ECO:0000313" key="3">
    <source>
        <dbReference type="EMBL" id="RPB07763.1"/>
    </source>
</evidence>
<dbReference type="Pfam" id="PF07933">
    <property type="entry name" value="DUF1681"/>
    <property type="match status" value="1"/>
</dbReference>
<dbReference type="AlphaFoldDB" id="A0A3N4KBB5"/>
<proteinExistence type="predicted"/>
<protein>
    <submittedName>
        <fullName evidence="3">Adaptin ear-binding coat-associated protein 1 NECAP-1</fullName>
    </submittedName>
</protein>
<dbReference type="SUPFAM" id="SSF50729">
    <property type="entry name" value="PH domain-like"/>
    <property type="match status" value="1"/>
</dbReference>
<feature type="compositionally biased region" description="Basic and acidic residues" evidence="1">
    <location>
        <begin position="155"/>
        <end position="167"/>
    </location>
</feature>
<dbReference type="GO" id="GO:0006897">
    <property type="term" value="P:endocytosis"/>
    <property type="evidence" value="ECO:0007669"/>
    <property type="project" value="InterPro"/>
</dbReference>
<dbReference type="PANTHER" id="PTHR12847">
    <property type="entry name" value="ATP-BINDING CASSETTE ABC TRANSPORTER-RELATED"/>
    <property type="match status" value="1"/>
</dbReference>
<dbReference type="Proteomes" id="UP000277580">
    <property type="component" value="Unassembled WGS sequence"/>
</dbReference>
<dbReference type="InterPro" id="IPR012466">
    <property type="entry name" value="NECAP_PHear"/>
</dbReference>
<evidence type="ECO:0000259" key="2">
    <source>
        <dbReference type="Pfam" id="PF07933"/>
    </source>
</evidence>
<accession>A0A3N4KBB5</accession>
<dbReference type="PANTHER" id="PTHR12847:SF9">
    <property type="entry name" value="NECAP-LIKE PROTEIN CG9132"/>
    <property type="match status" value="1"/>
</dbReference>
<dbReference type="OrthoDB" id="10265489at2759"/>
<organism evidence="3 4">
    <name type="scientific">Morchella conica CCBAS932</name>
    <dbReference type="NCBI Taxonomy" id="1392247"/>
    <lineage>
        <taxon>Eukaryota</taxon>
        <taxon>Fungi</taxon>
        <taxon>Dikarya</taxon>
        <taxon>Ascomycota</taxon>
        <taxon>Pezizomycotina</taxon>
        <taxon>Pezizomycetes</taxon>
        <taxon>Pezizales</taxon>
        <taxon>Morchellaceae</taxon>
        <taxon>Morchella</taxon>
    </lineage>
</organism>
<dbReference type="EMBL" id="ML119175">
    <property type="protein sequence ID" value="RPB07763.1"/>
    <property type="molecule type" value="Genomic_DNA"/>
</dbReference>
<reference evidence="3 4" key="1">
    <citation type="journal article" date="2018" name="Nat. Ecol. Evol.">
        <title>Pezizomycetes genomes reveal the molecular basis of ectomycorrhizal truffle lifestyle.</title>
        <authorList>
            <person name="Murat C."/>
            <person name="Payen T."/>
            <person name="Noel B."/>
            <person name="Kuo A."/>
            <person name="Morin E."/>
            <person name="Chen J."/>
            <person name="Kohler A."/>
            <person name="Krizsan K."/>
            <person name="Balestrini R."/>
            <person name="Da Silva C."/>
            <person name="Montanini B."/>
            <person name="Hainaut M."/>
            <person name="Levati E."/>
            <person name="Barry K.W."/>
            <person name="Belfiori B."/>
            <person name="Cichocki N."/>
            <person name="Clum A."/>
            <person name="Dockter R.B."/>
            <person name="Fauchery L."/>
            <person name="Guy J."/>
            <person name="Iotti M."/>
            <person name="Le Tacon F."/>
            <person name="Lindquist E.A."/>
            <person name="Lipzen A."/>
            <person name="Malagnac F."/>
            <person name="Mello A."/>
            <person name="Molinier V."/>
            <person name="Miyauchi S."/>
            <person name="Poulain J."/>
            <person name="Riccioni C."/>
            <person name="Rubini A."/>
            <person name="Sitrit Y."/>
            <person name="Splivallo R."/>
            <person name="Traeger S."/>
            <person name="Wang M."/>
            <person name="Zifcakova L."/>
            <person name="Wipf D."/>
            <person name="Zambonelli A."/>
            <person name="Paolocci F."/>
            <person name="Nowrousian M."/>
            <person name="Ottonello S."/>
            <person name="Baldrian P."/>
            <person name="Spatafora J.W."/>
            <person name="Henrissat B."/>
            <person name="Nagy L.G."/>
            <person name="Aury J.M."/>
            <person name="Wincker P."/>
            <person name="Grigoriev I.V."/>
            <person name="Bonfante P."/>
            <person name="Martin F.M."/>
        </authorList>
    </citation>
    <scope>NUCLEOTIDE SEQUENCE [LARGE SCALE GENOMIC DNA]</scope>
    <source>
        <strain evidence="3 4">CCBAS932</strain>
    </source>
</reference>
<dbReference type="InParanoid" id="A0A3N4KBB5"/>
<sequence length="253" mass="27147">MSEEIQRILFLAPKVHIYAVPPLTSNTGHKAATWNVDQPNSLIFTARIRIIETATLSADGAENENVRTDVRLEDPKTGDLFANCPYEGAHCVEQVTDSSRFFAVRVVDSGRKAMLGIGFEERSEAFDFGVSLQEIRRHAESAASGGAGAGKRGKKTDEAAAAAEKKKDYSLKEGETINITIGNKGRRRAPSSPKTSSDSGGGGSGGALPFLPPPPSAEDVKRNRMSQHGLEDFSKIGFDGKLGFDDDAFGDFV</sequence>
<feature type="region of interest" description="Disordered" evidence="1">
    <location>
        <begin position="141"/>
        <end position="167"/>
    </location>
</feature>